<protein>
    <submittedName>
        <fullName evidence="1">Uncharacterized protein</fullName>
    </submittedName>
</protein>
<feature type="non-terminal residue" evidence="1">
    <location>
        <position position="46"/>
    </location>
</feature>
<sequence length="46" mass="5467">MICKSKHWTVKLIKVDALLKNILKFQKDLNFKKTIDYNCNLILTDN</sequence>
<dbReference type="AlphaFoldDB" id="A0A382U2W0"/>
<proteinExistence type="predicted"/>
<gene>
    <name evidence="1" type="ORF">METZ01_LOCUS381156</name>
</gene>
<name>A0A382U2W0_9ZZZZ</name>
<accession>A0A382U2W0</accession>
<organism evidence="1">
    <name type="scientific">marine metagenome</name>
    <dbReference type="NCBI Taxonomy" id="408172"/>
    <lineage>
        <taxon>unclassified sequences</taxon>
        <taxon>metagenomes</taxon>
        <taxon>ecological metagenomes</taxon>
    </lineage>
</organism>
<reference evidence="1" key="1">
    <citation type="submission" date="2018-05" db="EMBL/GenBank/DDBJ databases">
        <authorList>
            <person name="Lanie J.A."/>
            <person name="Ng W.-L."/>
            <person name="Kazmierczak K.M."/>
            <person name="Andrzejewski T.M."/>
            <person name="Davidsen T.M."/>
            <person name="Wayne K.J."/>
            <person name="Tettelin H."/>
            <person name="Glass J.I."/>
            <person name="Rusch D."/>
            <person name="Podicherti R."/>
            <person name="Tsui H.-C.T."/>
            <person name="Winkler M.E."/>
        </authorList>
    </citation>
    <scope>NUCLEOTIDE SEQUENCE</scope>
</reference>
<evidence type="ECO:0000313" key="1">
    <source>
        <dbReference type="EMBL" id="SVD28302.1"/>
    </source>
</evidence>
<dbReference type="EMBL" id="UINC01140893">
    <property type="protein sequence ID" value="SVD28302.1"/>
    <property type="molecule type" value="Genomic_DNA"/>
</dbReference>